<evidence type="ECO:0000259" key="2">
    <source>
        <dbReference type="PROSITE" id="PS50089"/>
    </source>
</evidence>
<dbReference type="Pfam" id="PF13639">
    <property type="entry name" value="zf-RING_2"/>
    <property type="match status" value="1"/>
</dbReference>
<accession>A0ABU6WPX7</accession>
<keyword evidence="4" id="KW-1185">Reference proteome</keyword>
<dbReference type="PANTHER" id="PTHR47258">
    <property type="match status" value="1"/>
</dbReference>
<dbReference type="InterPro" id="IPR044249">
    <property type="entry name" value="XERICO-like"/>
</dbReference>
<feature type="domain" description="RING-type" evidence="2">
    <location>
        <begin position="104"/>
        <end position="146"/>
    </location>
</feature>
<proteinExistence type="predicted"/>
<dbReference type="SUPFAM" id="SSF57850">
    <property type="entry name" value="RING/U-box"/>
    <property type="match status" value="1"/>
</dbReference>
<dbReference type="EMBL" id="JASCZI010182084">
    <property type="protein sequence ID" value="MED6186971.1"/>
    <property type="molecule type" value="Genomic_DNA"/>
</dbReference>
<dbReference type="Proteomes" id="UP001341840">
    <property type="component" value="Unassembled WGS sequence"/>
</dbReference>
<dbReference type="PANTHER" id="PTHR47258:SF3">
    <property type="entry name" value="F21J9.24-RELATED"/>
    <property type="match status" value="1"/>
</dbReference>
<comment type="caution">
    <text evidence="3">The sequence shown here is derived from an EMBL/GenBank/DDBJ whole genome shotgun (WGS) entry which is preliminary data.</text>
</comment>
<evidence type="ECO:0000256" key="1">
    <source>
        <dbReference type="PROSITE-ProRule" id="PRU00175"/>
    </source>
</evidence>
<dbReference type="SMART" id="SM00184">
    <property type="entry name" value="RING"/>
    <property type="match status" value="1"/>
</dbReference>
<organism evidence="3 4">
    <name type="scientific">Stylosanthes scabra</name>
    <dbReference type="NCBI Taxonomy" id="79078"/>
    <lineage>
        <taxon>Eukaryota</taxon>
        <taxon>Viridiplantae</taxon>
        <taxon>Streptophyta</taxon>
        <taxon>Embryophyta</taxon>
        <taxon>Tracheophyta</taxon>
        <taxon>Spermatophyta</taxon>
        <taxon>Magnoliopsida</taxon>
        <taxon>eudicotyledons</taxon>
        <taxon>Gunneridae</taxon>
        <taxon>Pentapetalae</taxon>
        <taxon>rosids</taxon>
        <taxon>fabids</taxon>
        <taxon>Fabales</taxon>
        <taxon>Fabaceae</taxon>
        <taxon>Papilionoideae</taxon>
        <taxon>50 kb inversion clade</taxon>
        <taxon>dalbergioids sensu lato</taxon>
        <taxon>Dalbergieae</taxon>
        <taxon>Pterocarpus clade</taxon>
        <taxon>Stylosanthes</taxon>
    </lineage>
</organism>
<reference evidence="3 4" key="1">
    <citation type="journal article" date="2023" name="Plants (Basel)">
        <title>Bridging the Gap: Combining Genomics and Transcriptomics Approaches to Understand Stylosanthes scabra, an Orphan Legume from the Brazilian Caatinga.</title>
        <authorList>
            <person name="Ferreira-Neto J.R.C."/>
            <person name="da Silva M.D."/>
            <person name="Binneck E."/>
            <person name="de Melo N.F."/>
            <person name="da Silva R.H."/>
            <person name="de Melo A.L.T.M."/>
            <person name="Pandolfi V."/>
            <person name="Bustamante F.O."/>
            <person name="Brasileiro-Vidal A.C."/>
            <person name="Benko-Iseppon A.M."/>
        </authorList>
    </citation>
    <scope>NUCLEOTIDE SEQUENCE [LARGE SCALE GENOMIC DNA]</scope>
    <source>
        <tissue evidence="3">Leaves</tissue>
    </source>
</reference>
<name>A0ABU6WPX7_9FABA</name>
<evidence type="ECO:0000313" key="3">
    <source>
        <dbReference type="EMBL" id="MED6186971.1"/>
    </source>
</evidence>
<dbReference type="InterPro" id="IPR001841">
    <property type="entry name" value="Znf_RING"/>
</dbReference>
<dbReference type="PROSITE" id="PS50089">
    <property type="entry name" value="ZF_RING_2"/>
    <property type="match status" value="1"/>
</dbReference>
<dbReference type="Gene3D" id="3.30.40.10">
    <property type="entry name" value="Zinc/RING finger domain, C3HC4 (zinc finger)"/>
    <property type="match status" value="1"/>
</dbReference>
<protein>
    <recommendedName>
        <fullName evidence="2">RING-type domain-containing protein</fullName>
    </recommendedName>
</protein>
<keyword evidence="1" id="KW-0862">Zinc</keyword>
<gene>
    <name evidence="3" type="ORF">PIB30_071956</name>
</gene>
<keyword evidence="1" id="KW-0863">Zinc-finger</keyword>
<dbReference type="InterPro" id="IPR013083">
    <property type="entry name" value="Znf_RING/FYVE/PHD"/>
</dbReference>
<sequence length="149" mass="16665">MGLSNYPCAAEGVIPLIVMNTVMSVALLKNMFRSVLQAVGATPSSSTTDTYNYYPSSYTSLFQDTTTTSTCASSSSRPRRVSITHYKSLCRNNNNNNKSVMVECCVCLTRFEANQEVSELPCKHFFHTSCLDKWFDNRHPTCPLCRSFS</sequence>
<keyword evidence="1" id="KW-0479">Metal-binding</keyword>
<evidence type="ECO:0000313" key="4">
    <source>
        <dbReference type="Proteomes" id="UP001341840"/>
    </source>
</evidence>